<reference evidence="6 7" key="1">
    <citation type="journal article" date="2011" name="J. Bacteriol.">
        <title>Complete genome sequence of the cellulose-degrading bacterium Cellulosilyticum lentocellum.</title>
        <authorList>
            <consortium name="US DOE Joint Genome Institute"/>
            <person name="Miller D.A."/>
            <person name="Suen G."/>
            <person name="Bruce D."/>
            <person name="Copeland A."/>
            <person name="Cheng J.F."/>
            <person name="Detter C."/>
            <person name="Goodwin L.A."/>
            <person name="Han C.S."/>
            <person name="Hauser L.J."/>
            <person name="Land M.L."/>
            <person name="Lapidus A."/>
            <person name="Lucas S."/>
            <person name="Meincke L."/>
            <person name="Pitluck S."/>
            <person name="Tapia R."/>
            <person name="Teshima H."/>
            <person name="Woyke T."/>
            <person name="Fox B.G."/>
            <person name="Angert E.R."/>
            <person name="Currie C.R."/>
        </authorList>
    </citation>
    <scope>NUCLEOTIDE SEQUENCE [LARGE SCALE GENOMIC DNA]</scope>
    <source>
        <strain evidence="7">ATCC 49066 / DSM 5427 / NCIMB 11756 / RHM5</strain>
    </source>
</reference>
<feature type="repeat" description="TPR" evidence="3">
    <location>
        <begin position="413"/>
        <end position="446"/>
    </location>
</feature>
<dbReference type="SMART" id="SM00028">
    <property type="entry name" value="TPR"/>
    <property type="match status" value="6"/>
</dbReference>
<keyword evidence="5" id="KW-0472">Membrane</keyword>
<name>F2JJ28_CELLD</name>
<dbReference type="InterPro" id="IPR011990">
    <property type="entry name" value="TPR-like_helical_dom_sf"/>
</dbReference>
<dbReference type="InterPro" id="IPR051685">
    <property type="entry name" value="Ycf3/AcsC/BcsC/TPR_MFPF"/>
</dbReference>
<feature type="transmembrane region" description="Helical" evidence="5">
    <location>
        <begin position="242"/>
        <end position="261"/>
    </location>
</feature>
<proteinExistence type="predicted"/>
<keyword evidence="7" id="KW-1185">Reference proteome</keyword>
<keyword evidence="4" id="KW-0175">Coiled coil</keyword>
<evidence type="ECO:0000256" key="3">
    <source>
        <dbReference type="PROSITE-ProRule" id="PRU00339"/>
    </source>
</evidence>
<dbReference type="PANTHER" id="PTHR44943">
    <property type="entry name" value="CELLULOSE SYNTHASE OPERON PROTEIN C"/>
    <property type="match status" value="1"/>
</dbReference>
<sequence length="457" mass="52970">MMEYVCPYCGNKAKHDVYCHTCHRKIDWVKEIWERSIAYYNRGYYAAEEKNLTLAIDYLQKALHLNKYNTEARNLLGLIYFEVGRVGEALKEWIISHSLNKEDEVSTHYINEIQKSPKQLVSYKEVIHLYNKALEYLKQKNTDVAIIRLKKAVGVNPNFVEAKVLLGLCYIQDKQFYKANEQIKGALKIDSGHQKALRYFKALSGEDTSTVQPYELEYIPTNQSHKKVKPVRVIDRSISLRYSVLYFIIGLIAMFVIYHFLIHPNQVKSYEQEITRLTNKQDELSDELNQIIKDTNLKAATLEADNTKLKTQTQEYEKQLGAYVQKDKLVTAKTHIEERMYVEAAEALYNIAPSLLDEESKMTYEALKEACYEKAAAELYNEGYQLLSGEDYAGAKGKLEAALIYDGTSQTARRSLYYLGETEEKLGNITEAQNYYNKVITEFPDTYEARRAKERIQ</sequence>
<dbReference type="AlphaFoldDB" id="F2JJ28"/>
<accession>F2JJ28</accession>
<evidence type="ECO:0000313" key="6">
    <source>
        <dbReference type="EMBL" id="ADZ83187.1"/>
    </source>
</evidence>
<dbReference type="EMBL" id="CP002582">
    <property type="protein sequence ID" value="ADZ83187.1"/>
    <property type="molecule type" value="Genomic_DNA"/>
</dbReference>
<dbReference type="STRING" id="642492.Clole_1461"/>
<evidence type="ECO:0000256" key="5">
    <source>
        <dbReference type="SAM" id="Phobius"/>
    </source>
</evidence>
<dbReference type="eggNOG" id="COG3063">
    <property type="taxonomic scope" value="Bacteria"/>
</dbReference>
<dbReference type="SUPFAM" id="SSF48452">
    <property type="entry name" value="TPR-like"/>
    <property type="match status" value="2"/>
</dbReference>
<dbReference type="Pfam" id="PF13432">
    <property type="entry name" value="TPR_16"/>
    <property type="match status" value="2"/>
</dbReference>
<feature type="coiled-coil region" evidence="4">
    <location>
        <begin position="267"/>
        <end position="319"/>
    </location>
</feature>
<keyword evidence="5" id="KW-1133">Transmembrane helix</keyword>
<evidence type="ECO:0000313" key="7">
    <source>
        <dbReference type="Proteomes" id="UP000008467"/>
    </source>
</evidence>
<dbReference type="PROSITE" id="PS50005">
    <property type="entry name" value="TPR"/>
    <property type="match status" value="2"/>
</dbReference>
<evidence type="ECO:0000256" key="2">
    <source>
        <dbReference type="ARBA" id="ARBA00022803"/>
    </source>
</evidence>
<keyword evidence="2 3" id="KW-0802">TPR repeat</keyword>
<gene>
    <name evidence="6" type="ordered locus">Clole_1461</name>
</gene>
<evidence type="ECO:0000256" key="1">
    <source>
        <dbReference type="ARBA" id="ARBA00022737"/>
    </source>
</evidence>
<keyword evidence="5" id="KW-0812">Transmembrane</keyword>
<organism evidence="6 7">
    <name type="scientific">Cellulosilyticum lentocellum (strain ATCC 49066 / DSM 5427 / NCIMB 11756 / RHM5)</name>
    <name type="common">Clostridium lentocellum</name>
    <dbReference type="NCBI Taxonomy" id="642492"/>
    <lineage>
        <taxon>Bacteria</taxon>
        <taxon>Bacillati</taxon>
        <taxon>Bacillota</taxon>
        <taxon>Clostridia</taxon>
        <taxon>Lachnospirales</taxon>
        <taxon>Cellulosilyticaceae</taxon>
        <taxon>Cellulosilyticum</taxon>
    </lineage>
</organism>
<dbReference type="KEGG" id="cle:Clole_1461"/>
<keyword evidence="1" id="KW-0677">Repeat</keyword>
<evidence type="ECO:0000256" key="4">
    <source>
        <dbReference type="SAM" id="Coils"/>
    </source>
</evidence>
<dbReference type="InterPro" id="IPR019734">
    <property type="entry name" value="TPR_rpt"/>
</dbReference>
<dbReference type="HOGENOM" id="CLU_045944_0_0_9"/>
<dbReference type="PANTHER" id="PTHR44943:SF8">
    <property type="entry name" value="TPR REPEAT-CONTAINING PROTEIN MJ0263"/>
    <property type="match status" value="1"/>
</dbReference>
<feature type="repeat" description="TPR" evidence="3">
    <location>
        <begin position="36"/>
        <end position="69"/>
    </location>
</feature>
<dbReference type="Pfam" id="PF13174">
    <property type="entry name" value="TPR_6"/>
    <property type="match status" value="1"/>
</dbReference>
<dbReference type="Proteomes" id="UP000008467">
    <property type="component" value="Chromosome"/>
</dbReference>
<dbReference type="Gene3D" id="1.25.40.10">
    <property type="entry name" value="Tetratricopeptide repeat domain"/>
    <property type="match status" value="3"/>
</dbReference>
<protein>
    <submittedName>
        <fullName evidence="6">Tetratricopeptide repeat-containing protein</fullName>
    </submittedName>
</protein>